<dbReference type="SMART" id="SM00487">
    <property type="entry name" value="DEXDc"/>
    <property type="match status" value="1"/>
</dbReference>
<evidence type="ECO:0000259" key="15">
    <source>
        <dbReference type="PROSITE" id="PS51192"/>
    </source>
</evidence>
<dbReference type="InterPro" id="IPR000629">
    <property type="entry name" value="RNA-helicase_DEAD-box_CS"/>
</dbReference>
<keyword evidence="4" id="KW-0378">Hydrolase</keyword>
<feature type="domain" description="Helicase C-terminal" evidence="16">
    <location>
        <begin position="318"/>
        <end position="490"/>
    </location>
</feature>
<dbReference type="SUPFAM" id="SSF52540">
    <property type="entry name" value="P-loop containing nucleoside triphosphate hydrolases"/>
    <property type="match status" value="1"/>
</dbReference>
<dbReference type="PROSITE" id="PS51194">
    <property type="entry name" value="HELICASE_CTER"/>
    <property type="match status" value="1"/>
</dbReference>
<keyword evidence="7" id="KW-0694">RNA-binding</keyword>
<evidence type="ECO:0000256" key="14">
    <source>
        <dbReference type="SAM" id="MobiDB-lite"/>
    </source>
</evidence>
<dbReference type="InterPro" id="IPR011545">
    <property type="entry name" value="DEAD/DEAH_box_helicase_dom"/>
</dbReference>
<dbReference type="InterPro" id="IPR014014">
    <property type="entry name" value="RNA_helicase_DEAD_Q_motif"/>
</dbReference>
<evidence type="ECO:0000256" key="3">
    <source>
        <dbReference type="ARBA" id="ARBA00022741"/>
    </source>
</evidence>
<comment type="catalytic activity">
    <reaction evidence="12">
        <text>ATP + H2O = ADP + phosphate + H(+)</text>
        <dbReference type="Rhea" id="RHEA:13065"/>
        <dbReference type="ChEBI" id="CHEBI:15377"/>
        <dbReference type="ChEBI" id="CHEBI:15378"/>
        <dbReference type="ChEBI" id="CHEBI:30616"/>
        <dbReference type="ChEBI" id="CHEBI:43474"/>
        <dbReference type="ChEBI" id="CHEBI:456216"/>
        <dbReference type="EC" id="3.6.4.13"/>
    </reaction>
</comment>
<keyword evidence="19" id="KW-1185">Reference proteome</keyword>
<evidence type="ECO:0000259" key="17">
    <source>
        <dbReference type="PROSITE" id="PS51195"/>
    </source>
</evidence>
<feature type="domain" description="DEAD-box RNA helicase Q" evidence="17">
    <location>
        <begin position="84"/>
        <end position="112"/>
    </location>
</feature>
<evidence type="ECO:0000256" key="11">
    <source>
        <dbReference type="ARBA" id="ARBA00025161"/>
    </source>
</evidence>
<evidence type="ECO:0000256" key="8">
    <source>
        <dbReference type="ARBA" id="ARBA00024358"/>
    </source>
</evidence>
<dbReference type="GO" id="GO:0003743">
    <property type="term" value="F:translation initiation factor activity"/>
    <property type="evidence" value="ECO:0007669"/>
    <property type="project" value="UniProtKB-KW"/>
</dbReference>
<dbReference type="InterPro" id="IPR014001">
    <property type="entry name" value="Helicase_ATP-bd"/>
</dbReference>
<keyword evidence="2" id="KW-0648">Protein biosynthesis</keyword>
<feature type="compositionally biased region" description="Polar residues" evidence="14">
    <location>
        <begin position="774"/>
        <end position="794"/>
    </location>
</feature>
<evidence type="ECO:0000256" key="6">
    <source>
        <dbReference type="ARBA" id="ARBA00022840"/>
    </source>
</evidence>
<accession>A0AAD4D5N3</accession>
<keyword evidence="5" id="KW-0347">Helicase</keyword>
<evidence type="ECO:0000256" key="4">
    <source>
        <dbReference type="ARBA" id="ARBA00022801"/>
    </source>
</evidence>
<keyword evidence="6" id="KW-0067">ATP-binding</keyword>
<evidence type="ECO:0000256" key="13">
    <source>
        <dbReference type="PROSITE-ProRule" id="PRU00552"/>
    </source>
</evidence>
<dbReference type="CDD" id="cd18787">
    <property type="entry name" value="SF2_C_DEAD"/>
    <property type="match status" value="1"/>
</dbReference>
<comment type="similarity">
    <text evidence="8">Belongs to the DEAD box helicase family. DDX3/DED1 subfamily.</text>
</comment>
<protein>
    <recommendedName>
        <fullName evidence="9">ATP-dependent RNA helicase DED1</fullName>
        <ecNumber evidence="1">3.6.4.13</ecNumber>
    </recommendedName>
    <alternativeName>
        <fullName evidence="10">ATP-dependent RNA helicase ded1</fullName>
    </alternativeName>
</protein>
<dbReference type="InterPro" id="IPR001650">
    <property type="entry name" value="Helicase_C-like"/>
</dbReference>
<dbReference type="AlphaFoldDB" id="A0AAD4D5N3"/>
<reference evidence="18" key="1">
    <citation type="journal article" date="2020" name="Fungal Divers.">
        <title>Resolving the Mortierellaceae phylogeny through synthesis of multi-gene phylogenetics and phylogenomics.</title>
        <authorList>
            <person name="Vandepol N."/>
            <person name="Liber J."/>
            <person name="Desiro A."/>
            <person name="Na H."/>
            <person name="Kennedy M."/>
            <person name="Barry K."/>
            <person name="Grigoriev I.V."/>
            <person name="Miller A.N."/>
            <person name="O'Donnell K."/>
            <person name="Stajich J.E."/>
            <person name="Bonito G."/>
        </authorList>
    </citation>
    <scope>NUCLEOTIDE SEQUENCE</scope>
    <source>
        <strain evidence="18">NRRL 28262</strain>
    </source>
</reference>
<evidence type="ECO:0000256" key="10">
    <source>
        <dbReference type="ARBA" id="ARBA00024405"/>
    </source>
</evidence>
<dbReference type="PROSITE" id="PS51195">
    <property type="entry name" value="Q_MOTIF"/>
    <property type="match status" value="1"/>
</dbReference>
<dbReference type="InterPro" id="IPR019384">
    <property type="entry name" value="FHIP"/>
</dbReference>
<evidence type="ECO:0000259" key="16">
    <source>
        <dbReference type="PROSITE" id="PS51194"/>
    </source>
</evidence>
<comment type="function">
    <text evidence="11">ATP-binding RNA helicase involved in translation initiation. Remodels RNA in response to ADP and ATP concentrations by facilitating disruption, but also formation of RNA duplexes.</text>
</comment>
<evidence type="ECO:0000313" key="18">
    <source>
        <dbReference type="EMBL" id="KAG0268721.1"/>
    </source>
</evidence>
<evidence type="ECO:0000313" key="19">
    <source>
        <dbReference type="Proteomes" id="UP001194580"/>
    </source>
</evidence>
<dbReference type="PROSITE" id="PS51192">
    <property type="entry name" value="HELICASE_ATP_BIND_1"/>
    <property type="match status" value="1"/>
</dbReference>
<evidence type="ECO:0000256" key="2">
    <source>
        <dbReference type="ARBA" id="ARBA00022540"/>
    </source>
</evidence>
<comment type="caution">
    <text evidence="18">The sequence shown here is derived from an EMBL/GenBank/DDBJ whole genome shotgun (WGS) entry which is preliminary data.</text>
</comment>
<dbReference type="CDD" id="cd17967">
    <property type="entry name" value="DEADc_DDX3_DDX4"/>
    <property type="match status" value="1"/>
</dbReference>
<dbReference type="Pfam" id="PF00271">
    <property type="entry name" value="Helicase_C"/>
    <property type="match status" value="1"/>
</dbReference>
<evidence type="ECO:0000256" key="5">
    <source>
        <dbReference type="ARBA" id="ARBA00022806"/>
    </source>
</evidence>
<dbReference type="Pfam" id="PF00270">
    <property type="entry name" value="DEAD"/>
    <property type="match status" value="1"/>
</dbReference>
<evidence type="ECO:0000256" key="12">
    <source>
        <dbReference type="ARBA" id="ARBA00047984"/>
    </source>
</evidence>
<evidence type="ECO:0000256" key="9">
    <source>
        <dbReference type="ARBA" id="ARBA00024397"/>
    </source>
</evidence>
<dbReference type="GO" id="GO:0005524">
    <property type="term" value="F:ATP binding"/>
    <property type="evidence" value="ECO:0007669"/>
    <property type="project" value="UniProtKB-KW"/>
</dbReference>
<keyword evidence="3" id="KW-0547">Nucleotide-binding</keyword>
<dbReference type="EC" id="3.6.4.13" evidence="1"/>
<feature type="domain" description="Helicase ATP-binding" evidence="15">
    <location>
        <begin position="115"/>
        <end position="306"/>
    </location>
</feature>
<dbReference type="InterPro" id="IPR027417">
    <property type="entry name" value="P-loop_NTPase"/>
</dbReference>
<sequence>MSESIGEWVKRDPNIVPETTVWSSEKPVYDWKAGYSKDSAESNLDLENELFSSAFRINSGIHFKDYHSMKVSVKDGPQDLVPIASFDEAGLDSIVLENIKRMEYTEPTPIQRNALPILMQNYDLMACAQTGSGKTAAFLVPTISKLTTKIFKGQLSTVRRRPGLIFKGTPLVLIILPTRELAIQIFEEARRFTYKTPLRPVVIYGGAESRVQKEQIMKGCDILIATPGRLKDMVERGVVSLARVRVAILDEADRMLDMGFEPQIRQIMMSSDLARDEGRQTLMFSATFPRDIQTLAREFLKEDFCRLRIGRIGGTTSLIKQNILFIDEYEKNEAIFKILLDYPPSRTLIFVETKRTADALDDFLYNKKFPTCSIHGDRDQRERELALKAFKDGKSPILIATAVASRGLDIKDVMHVINYDLNNDIDEYVHRIGRTARAGNSGTATTFYNSKNEALAPTLTKLLVECKQEVPEFLQPYIDPSVTFETDDFYDEEAGTAGYGAGADFGSAWGGEDSAPDNNKAPTSGNDGCLDDLEQVFEPAKAFIIVNMDSSFWNKLKKTIMTAPKAQPSSAMQVNRFNKCWTVVQNGFSTPEKRSLHVQQTEIPMRLKNMVDLLVDEESRLDDATGTTGVCMEYLLKNNVLQKLVNNSEGDEPKGIMGETIRTIAGMINLLDDRFLVHNAVHKPTVKLLRTCASGAEFDGESYHEDLVDLMYILCSKIHGYPELLNIFFHDKQWLTVPQRTAAKRLQKNIETMELLKTLKAATADAANDAAAAQQSLENNNNSAGQDSAMQESVPSDAPVRDDSSIPQTIPTPKSDYEFLLFSYLSRFVHLEGKAGDFARTGLLFLMELATGSLGEYIMELGFTSFLSAGVGASYSQLPRKLLVRGGPNNINSMVGTLNDRAPPAETTQSKRANIEISTSPDFQSRLDAFLKLLEFCQDIMMRCPNSDIVAALLVSFKSVFLENILYPSILECSDTDGSSVAVISYID</sequence>
<feature type="short sequence motif" description="Q motif" evidence="13">
    <location>
        <begin position="84"/>
        <end position="112"/>
    </location>
</feature>
<gene>
    <name evidence="18" type="ORF">BGZ95_002336</name>
</gene>
<dbReference type="InterPro" id="IPR044763">
    <property type="entry name" value="Ded1/Dbp1_DEADc"/>
</dbReference>
<name>A0AAD4D5N3_9FUNG</name>
<dbReference type="PANTHER" id="PTHR47958">
    <property type="entry name" value="ATP-DEPENDENT RNA HELICASE DBP3"/>
    <property type="match status" value="1"/>
</dbReference>
<dbReference type="Proteomes" id="UP001194580">
    <property type="component" value="Unassembled WGS sequence"/>
</dbReference>
<dbReference type="PROSITE" id="PS00039">
    <property type="entry name" value="DEAD_ATP_HELICASE"/>
    <property type="match status" value="1"/>
</dbReference>
<organism evidence="18 19">
    <name type="scientific">Linnemannia exigua</name>
    <dbReference type="NCBI Taxonomy" id="604196"/>
    <lineage>
        <taxon>Eukaryota</taxon>
        <taxon>Fungi</taxon>
        <taxon>Fungi incertae sedis</taxon>
        <taxon>Mucoromycota</taxon>
        <taxon>Mortierellomycotina</taxon>
        <taxon>Mortierellomycetes</taxon>
        <taxon>Mortierellales</taxon>
        <taxon>Mortierellaceae</taxon>
        <taxon>Linnemannia</taxon>
    </lineage>
</organism>
<dbReference type="Pfam" id="PF10257">
    <property type="entry name" value="RAI16-like"/>
    <property type="match status" value="1"/>
</dbReference>
<dbReference type="FunFam" id="3.40.50.300:FF:000397">
    <property type="entry name" value="Probable ATP-dependent RNA helicase DDX4"/>
    <property type="match status" value="1"/>
</dbReference>
<feature type="region of interest" description="Disordered" evidence="14">
    <location>
        <begin position="770"/>
        <end position="810"/>
    </location>
</feature>
<proteinExistence type="inferred from homology"/>
<keyword evidence="2" id="KW-0396">Initiation factor</keyword>
<dbReference type="GO" id="GO:0003723">
    <property type="term" value="F:RNA binding"/>
    <property type="evidence" value="ECO:0007669"/>
    <property type="project" value="UniProtKB-KW"/>
</dbReference>
<dbReference type="Gene3D" id="3.40.50.300">
    <property type="entry name" value="P-loop containing nucleotide triphosphate hydrolases"/>
    <property type="match status" value="2"/>
</dbReference>
<dbReference type="FunFam" id="3.40.50.300:FF:000008">
    <property type="entry name" value="ATP-dependent RNA helicase RhlB"/>
    <property type="match status" value="1"/>
</dbReference>
<dbReference type="GO" id="GO:0016787">
    <property type="term" value="F:hydrolase activity"/>
    <property type="evidence" value="ECO:0007669"/>
    <property type="project" value="UniProtKB-KW"/>
</dbReference>
<dbReference type="SMART" id="SM00490">
    <property type="entry name" value="HELICc"/>
    <property type="match status" value="1"/>
</dbReference>
<dbReference type="EMBL" id="JAAAIL010001496">
    <property type="protein sequence ID" value="KAG0268721.1"/>
    <property type="molecule type" value="Genomic_DNA"/>
</dbReference>
<dbReference type="GO" id="GO:0003724">
    <property type="term" value="F:RNA helicase activity"/>
    <property type="evidence" value="ECO:0007669"/>
    <property type="project" value="UniProtKB-EC"/>
</dbReference>
<evidence type="ECO:0000256" key="7">
    <source>
        <dbReference type="ARBA" id="ARBA00022884"/>
    </source>
</evidence>
<evidence type="ECO:0000256" key="1">
    <source>
        <dbReference type="ARBA" id="ARBA00012552"/>
    </source>
</evidence>